<evidence type="ECO:0000313" key="3">
    <source>
        <dbReference type="Proteomes" id="UP001472677"/>
    </source>
</evidence>
<keyword evidence="1" id="KW-0472">Membrane</keyword>
<feature type="transmembrane region" description="Helical" evidence="1">
    <location>
        <begin position="126"/>
        <end position="151"/>
    </location>
</feature>
<comment type="caution">
    <text evidence="2">The sequence shown here is derived from an EMBL/GenBank/DDBJ whole genome shotgun (WGS) entry which is preliminary data.</text>
</comment>
<dbReference type="Proteomes" id="UP001472677">
    <property type="component" value="Unassembled WGS sequence"/>
</dbReference>
<name>A0ABR2B866_9ROSI</name>
<protein>
    <submittedName>
        <fullName evidence="2">Uncharacterized protein</fullName>
    </submittedName>
</protein>
<keyword evidence="1" id="KW-1133">Transmembrane helix</keyword>
<accession>A0ABR2B866</accession>
<organism evidence="2 3">
    <name type="scientific">Hibiscus sabdariffa</name>
    <name type="common">roselle</name>
    <dbReference type="NCBI Taxonomy" id="183260"/>
    <lineage>
        <taxon>Eukaryota</taxon>
        <taxon>Viridiplantae</taxon>
        <taxon>Streptophyta</taxon>
        <taxon>Embryophyta</taxon>
        <taxon>Tracheophyta</taxon>
        <taxon>Spermatophyta</taxon>
        <taxon>Magnoliopsida</taxon>
        <taxon>eudicotyledons</taxon>
        <taxon>Gunneridae</taxon>
        <taxon>Pentapetalae</taxon>
        <taxon>rosids</taxon>
        <taxon>malvids</taxon>
        <taxon>Malvales</taxon>
        <taxon>Malvaceae</taxon>
        <taxon>Malvoideae</taxon>
        <taxon>Hibiscus</taxon>
    </lineage>
</organism>
<evidence type="ECO:0000313" key="2">
    <source>
        <dbReference type="EMBL" id="KAK8502943.1"/>
    </source>
</evidence>
<keyword evidence="3" id="KW-1185">Reference proteome</keyword>
<evidence type="ECO:0000256" key="1">
    <source>
        <dbReference type="SAM" id="Phobius"/>
    </source>
</evidence>
<sequence>MYHLIWTCTPRHSQLHKQCLPCYSKSSLQSQGHLSSEATNFLNRSFSACCRAFARDSQGTPNTFGGTNNGVTTRRFVIMRIITASGGDTFINNHCSNTPSISTDVDELQTSVSVIVPSRRKRHYELIVVLVRTVAFSYLTVNLIPTMIVALKSQFCLCMA</sequence>
<dbReference type="EMBL" id="JBBPBM010000159">
    <property type="protein sequence ID" value="KAK8502943.1"/>
    <property type="molecule type" value="Genomic_DNA"/>
</dbReference>
<reference evidence="2 3" key="1">
    <citation type="journal article" date="2024" name="G3 (Bethesda)">
        <title>Genome assembly of Hibiscus sabdariffa L. provides insights into metabolisms of medicinal natural products.</title>
        <authorList>
            <person name="Kim T."/>
        </authorList>
    </citation>
    <scope>NUCLEOTIDE SEQUENCE [LARGE SCALE GENOMIC DNA]</scope>
    <source>
        <strain evidence="2">TK-2024</strain>
        <tissue evidence="2">Old leaves</tissue>
    </source>
</reference>
<proteinExistence type="predicted"/>
<keyword evidence="1" id="KW-0812">Transmembrane</keyword>
<gene>
    <name evidence="2" type="ORF">V6N12_054168</name>
</gene>